<organism evidence="1">
    <name type="scientific">Nothobranchius furzeri</name>
    <name type="common">Turquoise killifish</name>
    <dbReference type="NCBI Taxonomy" id="105023"/>
    <lineage>
        <taxon>Eukaryota</taxon>
        <taxon>Metazoa</taxon>
        <taxon>Chordata</taxon>
        <taxon>Craniata</taxon>
        <taxon>Vertebrata</taxon>
        <taxon>Euteleostomi</taxon>
        <taxon>Actinopterygii</taxon>
        <taxon>Neopterygii</taxon>
        <taxon>Teleostei</taxon>
        <taxon>Neoteleostei</taxon>
        <taxon>Acanthomorphata</taxon>
        <taxon>Ovalentaria</taxon>
        <taxon>Atherinomorphae</taxon>
        <taxon>Cyprinodontiformes</taxon>
        <taxon>Nothobranchiidae</taxon>
        <taxon>Nothobranchius</taxon>
    </lineage>
</organism>
<gene>
    <name evidence="1" type="primary">NEB</name>
</gene>
<name>A0A1A8B4T1_NOTFU</name>
<dbReference type="AlphaFoldDB" id="A0A1A8B4T1"/>
<feature type="non-terminal residue" evidence="1">
    <location>
        <position position="1"/>
    </location>
</feature>
<accession>A0A1A8B4T1</accession>
<protein>
    <submittedName>
        <fullName evidence="1">Nebulin</fullName>
    </submittedName>
</protein>
<evidence type="ECO:0000313" key="1">
    <source>
        <dbReference type="EMBL" id="SBP61701.1"/>
    </source>
</evidence>
<feature type="non-terminal residue" evidence="1">
    <location>
        <position position="72"/>
    </location>
</feature>
<reference evidence="1" key="2">
    <citation type="submission" date="2016-06" db="EMBL/GenBank/DDBJ databases">
        <title>The genome of a short-lived fish provides insights into sex chromosome evolution and the genetic control of aging.</title>
        <authorList>
            <person name="Reichwald K."/>
            <person name="Felder M."/>
            <person name="Petzold A."/>
            <person name="Koch P."/>
            <person name="Groth M."/>
            <person name="Platzer M."/>
        </authorList>
    </citation>
    <scope>NUCLEOTIDE SEQUENCE</scope>
    <source>
        <tissue evidence="1">Brain</tissue>
    </source>
</reference>
<dbReference type="EMBL" id="HADY01023216">
    <property type="protein sequence ID" value="SBP61701.1"/>
    <property type="molecule type" value="Transcribed_RNA"/>
</dbReference>
<sequence length="72" mass="8536">RNENETHSVQYKNQANRRFLHPFLIHTKIHYKEDLGGGTSLPETPEMERVKRNQRNISTVLRVTPSFLFPPY</sequence>
<proteinExistence type="predicted"/>
<reference evidence="1" key="1">
    <citation type="submission" date="2016-05" db="EMBL/GenBank/DDBJ databases">
        <authorList>
            <person name="Lavstsen T."/>
            <person name="Jespersen J.S."/>
        </authorList>
    </citation>
    <scope>NUCLEOTIDE SEQUENCE</scope>
    <source>
        <tissue evidence="1">Brain</tissue>
    </source>
</reference>